<dbReference type="OrthoDB" id="28630at2157"/>
<protein>
    <submittedName>
        <fullName evidence="4">Uncharacterized protein</fullName>
    </submittedName>
</protein>
<feature type="region of interest" description="Disordered" evidence="2">
    <location>
        <begin position="766"/>
        <end position="789"/>
    </location>
</feature>
<dbReference type="KEGG" id="asul:DFR86_01125"/>
<dbReference type="EMBL" id="CP029288">
    <property type="protein sequence ID" value="AWR96280.1"/>
    <property type="molecule type" value="Genomic_DNA"/>
</dbReference>
<dbReference type="AlphaFoldDB" id="A0A2U9IJT8"/>
<keyword evidence="1" id="KW-0175">Coiled coil</keyword>
<evidence type="ECO:0000256" key="3">
    <source>
        <dbReference type="SAM" id="Phobius"/>
    </source>
</evidence>
<evidence type="ECO:0000313" key="5">
    <source>
        <dbReference type="Proteomes" id="UP000248410"/>
    </source>
</evidence>
<name>A0A2U9IJT8_9CREN</name>
<evidence type="ECO:0000313" key="4">
    <source>
        <dbReference type="EMBL" id="AWR96280.1"/>
    </source>
</evidence>
<keyword evidence="5" id="KW-1185">Reference proteome</keyword>
<proteinExistence type="predicted"/>
<dbReference type="Proteomes" id="UP000248410">
    <property type="component" value="Chromosome"/>
</dbReference>
<dbReference type="PANTHER" id="PTHR36975:SF5">
    <property type="entry name" value="TRANSLOCATED ACTIN-RECRUITING PHOSPHOPROTEIN"/>
    <property type="match status" value="1"/>
</dbReference>
<keyword evidence="3" id="KW-1133">Transmembrane helix</keyword>
<dbReference type="RefSeq" id="WP_110379170.1">
    <property type="nucleotide sequence ID" value="NZ_CP029288.2"/>
</dbReference>
<accession>A0A2U9IJT8</accession>
<organism evidence="4 5">
    <name type="scientific">Acidianus sulfidivorans JP7</name>
    <dbReference type="NCBI Taxonomy" id="619593"/>
    <lineage>
        <taxon>Archaea</taxon>
        <taxon>Thermoproteota</taxon>
        <taxon>Thermoprotei</taxon>
        <taxon>Sulfolobales</taxon>
        <taxon>Sulfolobaceae</taxon>
        <taxon>Acidianus</taxon>
    </lineage>
</organism>
<dbReference type="PANTHER" id="PTHR36975">
    <property type="match status" value="1"/>
</dbReference>
<dbReference type="InterPro" id="IPR053108">
    <property type="entry name" value="Chlamydial_TARP"/>
</dbReference>
<feature type="transmembrane region" description="Helical" evidence="3">
    <location>
        <begin position="7"/>
        <end position="25"/>
    </location>
</feature>
<evidence type="ECO:0000256" key="2">
    <source>
        <dbReference type="SAM" id="MobiDB-lite"/>
    </source>
</evidence>
<sequence>MADMKIVGLGIVIVILIIAAAIGFYEYSTVSSKYSSLQSSYTSLQNMYTSQSSTLSQELSKAQANASYYAKLAENNLTEYEALMTKYNNLESMYAALEHNYTMLEQMYNSLQANYTKLLTQKVGEQYLEGSSLNSVFEVLDGIAIENPSDVTPYLASNFTATIMGVPFAGTYNLQSFNSTWLSNFFGTYETVYFYTTALPTITAINNNTFSVSAVVQYFVAPTNDPIYLQVFNASATFTVQIINGMPEITSMMWNGNEVPPSTVIAGYPSQHSLEGNVVANIILSEINGLGAEFPGSITAENFAPSATLSITGPLPPGLKNGTYTGLSNIEGFFNSWDSYFIFVAEYSQNLLPNGTAIPPSISVTLSPNGTMAEVVANVTPFIGFVNQGEPGFPNIYDIHVDLVAYLQYNSTAMQWQIVNETWNVNEISISQDTMYYNLNQPIFKVIAESTVMVNASVGAVVQAGNIVSVVQPGTYAALPNGTLLSEYNFSLVIFSLQAVFPPAEDFFNYTPTYAFAFAINGHISPDYSLVTSSKTASPAITFVYGSDTWTSWTWFGGTFNGTAYIGGSYKFADNWIYGNGVLVNIQFFKPVLWIFETAQSPIATPPTPVNVSVGSAYGLTPINAYSYTINAKTGGVVTAGNIMVVIKPGTYALEGNENLTTYNFSVIYYATSNLPSPGNNQEPFIAFAYAVNGIVGTNVTFSEPLITLISTPTHDVEMWTWLTKGYVFKDPIVVGNGILINLTFIHPVPWIVTLPELTSMTSSSMSSSSSSTTSTSSTSTTSSSPYWG</sequence>
<gene>
    <name evidence="4" type="ORF">DFR86_01125</name>
</gene>
<reference evidence="4 5" key="1">
    <citation type="submission" date="2018-05" db="EMBL/GenBank/DDBJ databases">
        <title>Complete Genome Sequences of Extremely Thermoacidophilic, Metal-Mobilizing Type-Strain Members of the Archaeal Family Sulfolobaceae: Acidianus brierleyi DSM-1651T, Acidianus sulfidivorans DSM-18786T, Metallosphaera hakonensis DSM-7519T, and Metallosphaera prunae DSM-10039T.</title>
        <authorList>
            <person name="Counts J.A."/>
            <person name="Kelly R.M."/>
        </authorList>
    </citation>
    <scope>NUCLEOTIDE SEQUENCE [LARGE SCALE GENOMIC DNA]</scope>
    <source>
        <strain evidence="4 5">JP7</strain>
    </source>
</reference>
<dbReference type="GeneID" id="36836528"/>
<feature type="coiled-coil region" evidence="1">
    <location>
        <begin position="70"/>
        <end position="114"/>
    </location>
</feature>
<keyword evidence="3" id="KW-0812">Transmembrane</keyword>
<evidence type="ECO:0000256" key="1">
    <source>
        <dbReference type="SAM" id="Coils"/>
    </source>
</evidence>
<keyword evidence="3" id="KW-0472">Membrane</keyword>